<evidence type="ECO:0000256" key="5">
    <source>
        <dbReference type="ARBA" id="ARBA00023136"/>
    </source>
</evidence>
<dbReference type="Pfam" id="PF13396">
    <property type="entry name" value="PLDc_N"/>
    <property type="match status" value="1"/>
</dbReference>
<feature type="domain" description="SHOCT" evidence="7">
    <location>
        <begin position="109"/>
        <end position="136"/>
    </location>
</feature>
<keyword evidence="4 6" id="KW-1133">Transmembrane helix</keyword>
<protein>
    <submittedName>
        <fullName evidence="9">Membrane protein</fullName>
    </submittedName>
</protein>
<dbReference type="GO" id="GO:0005886">
    <property type="term" value="C:plasma membrane"/>
    <property type="evidence" value="ECO:0007669"/>
    <property type="project" value="UniProtKB-SubCell"/>
</dbReference>
<dbReference type="InterPro" id="IPR027379">
    <property type="entry name" value="CLS_N"/>
</dbReference>
<evidence type="ECO:0000256" key="4">
    <source>
        <dbReference type="ARBA" id="ARBA00022989"/>
    </source>
</evidence>
<evidence type="ECO:0000256" key="3">
    <source>
        <dbReference type="ARBA" id="ARBA00022692"/>
    </source>
</evidence>
<dbReference type="EMBL" id="BMMS01000008">
    <property type="protein sequence ID" value="GGO86051.1"/>
    <property type="molecule type" value="Genomic_DNA"/>
</dbReference>
<feature type="domain" description="Cardiolipin synthase N-terminal" evidence="8">
    <location>
        <begin position="27"/>
        <end position="73"/>
    </location>
</feature>
<keyword evidence="3 6" id="KW-0812">Transmembrane</keyword>
<evidence type="ECO:0000313" key="10">
    <source>
        <dbReference type="Proteomes" id="UP000641932"/>
    </source>
</evidence>
<keyword evidence="5 6" id="KW-0472">Membrane</keyword>
<evidence type="ECO:0000256" key="6">
    <source>
        <dbReference type="SAM" id="Phobius"/>
    </source>
</evidence>
<evidence type="ECO:0000313" key="9">
    <source>
        <dbReference type="EMBL" id="GGO86051.1"/>
    </source>
</evidence>
<comment type="subcellular location">
    <subcellularLocation>
        <location evidence="1">Cell membrane</location>
        <topology evidence="1">Multi-pass membrane protein</topology>
    </subcellularLocation>
</comment>
<evidence type="ECO:0000256" key="1">
    <source>
        <dbReference type="ARBA" id="ARBA00004651"/>
    </source>
</evidence>
<evidence type="ECO:0000256" key="2">
    <source>
        <dbReference type="ARBA" id="ARBA00022475"/>
    </source>
</evidence>
<keyword evidence="2" id="KW-1003">Cell membrane</keyword>
<feature type="transmembrane region" description="Helical" evidence="6">
    <location>
        <begin position="52"/>
        <end position="72"/>
    </location>
</feature>
<dbReference type="Pfam" id="PF09851">
    <property type="entry name" value="SHOCT"/>
    <property type="match status" value="1"/>
</dbReference>
<organism evidence="9 10">
    <name type="scientific">Wenjunlia tyrosinilytica</name>
    <dbReference type="NCBI Taxonomy" id="1544741"/>
    <lineage>
        <taxon>Bacteria</taxon>
        <taxon>Bacillati</taxon>
        <taxon>Actinomycetota</taxon>
        <taxon>Actinomycetes</taxon>
        <taxon>Kitasatosporales</taxon>
        <taxon>Streptomycetaceae</taxon>
        <taxon>Wenjunlia</taxon>
    </lineage>
</organism>
<proteinExistence type="predicted"/>
<keyword evidence="10" id="KW-1185">Reference proteome</keyword>
<comment type="caution">
    <text evidence="9">The sequence shown here is derived from an EMBL/GenBank/DDBJ whole genome shotgun (WGS) entry which is preliminary data.</text>
</comment>
<reference evidence="9" key="1">
    <citation type="journal article" date="2014" name="Int. J. Syst. Evol. Microbiol.">
        <title>Complete genome sequence of Corynebacterium casei LMG S-19264T (=DSM 44701T), isolated from a smear-ripened cheese.</title>
        <authorList>
            <consortium name="US DOE Joint Genome Institute (JGI-PGF)"/>
            <person name="Walter F."/>
            <person name="Albersmeier A."/>
            <person name="Kalinowski J."/>
            <person name="Ruckert C."/>
        </authorList>
    </citation>
    <scope>NUCLEOTIDE SEQUENCE</scope>
    <source>
        <strain evidence="9">CGMCC 4.7201</strain>
    </source>
</reference>
<dbReference type="InterPro" id="IPR018649">
    <property type="entry name" value="SHOCT"/>
</dbReference>
<accession>A0A918DX57</accession>
<name>A0A918DX57_9ACTN</name>
<reference evidence="9" key="2">
    <citation type="submission" date="2020-09" db="EMBL/GenBank/DDBJ databases">
        <authorList>
            <person name="Sun Q."/>
            <person name="Zhou Y."/>
        </authorList>
    </citation>
    <scope>NUCLEOTIDE SEQUENCE</scope>
    <source>
        <strain evidence="9">CGMCC 4.7201</strain>
    </source>
</reference>
<gene>
    <name evidence="9" type="ORF">GCM10012280_21250</name>
</gene>
<dbReference type="RefSeq" id="WP_189131339.1">
    <property type="nucleotide sequence ID" value="NZ_BMMS01000008.1"/>
</dbReference>
<sequence length="138" mass="15459">MDGYELLADDFPLLNAFWTMLWFFLLVLWLFLLFRVVGDVFRDDSLGGWGKAAWILFIIVLPYLGVLVYLIARGRGLGERELSSALAQRDARDAYLRQSASASSGSHADELAKLSDLKNRGELTQGEYEQAKAKILAA</sequence>
<evidence type="ECO:0000259" key="8">
    <source>
        <dbReference type="Pfam" id="PF13396"/>
    </source>
</evidence>
<dbReference type="AlphaFoldDB" id="A0A918DX57"/>
<feature type="transmembrane region" description="Helical" evidence="6">
    <location>
        <begin position="12"/>
        <end position="32"/>
    </location>
</feature>
<dbReference type="Proteomes" id="UP000641932">
    <property type="component" value="Unassembled WGS sequence"/>
</dbReference>
<evidence type="ECO:0000259" key="7">
    <source>
        <dbReference type="Pfam" id="PF09851"/>
    </source>
</evidence>